<evidence type="ECO:0000313" key="2">
    <source>
        <dbReference type="WBParaSite" id="jg9851"/>
    </source>
</evidence>
<organism evidence="1 2">
    <name type="scientific">Ditylenchus dipsaci</name>
    <dbReference type="NCBI Taxonomy" id="166011"/>
    <lineage>
        <taxon>Eukaryota</taxon>
        <taxon>Metazoa</taxon>
        <taxon>Ecdysozoa</taxon>
        <taxon>Nematoda</taxon>
        <taxon>Chromadorea</taxon>
        <taxon>Rhabditida</taxon>
        <taxon>Tylenchina</taxon>
        <taxon>Tylenchomorpha</taxon>
        <taxon>Sphaerularioidea</taxon>
        <taxon>Anguinidae</taxon>
        <taxon>Anguininae</taxon>
        <taxon>Ditylenchus</taxon>
    </lineage>
</organism>
<dbReference type="AlphaFoldDB" id="A0A915ES41"/>
<proteinExistence type="predicted"/>
<keyword evidence="1" id="KW-1185">Reference proteome</keyword>
<reference evidence="2" key="1">
    <citation type="submission" date="2022-11" db="UniProtKB">
        <authorList>
            <consortium name="WormBaseParasite"/>
        </authorList>
    </citation>
    <scope>IDENTIFICATION</scope>
</reference>
<name>A0A915ES41_9BILA</name>
<dbReference type="WBParaSite" id="jg9851">
    <property type="protein sequence ID" value="jg9851"/>
    <property type="gene ID" value="jg9851"/>
</dbReference>
<accession>A0A915ES41</accession>
<protein>
    <submittedName>
        <fullName evidence="2">Uncharacterized protein</fullName>
    </submittedName>
</protein>
<sequence>MHSVVKEEERMMADLAEDIINTREQVTSLRKLLRMSNFDESTFHPDSISLISALRKDLKQLEEAKEKAMRTQLDLFSQVNNLHCRIGQDVLSTTGLYDSIFGEDKLSEMRQMIAKAKKVVENRMTTLNSLQNESKEIYKTLGAQITISSDELRLLHLDLALSNVVLSPELIAEFQALDERLKKRHDQWAEEIASQYQDLLLKLEVFSQKCGLALTSHIPTVSIQLE</sequence>
<evidence type="ECO:0000313" key="1">
    <source>
        <dbReference type="Proteomes" id="UP000887574"/>
    </source>
</evidence>
<dbReference type="Proteomes" id="UP000887574">
    <property type="component" value="Unplaced"/>
</dbReference>